<sequence length="672" mass="76442">MVRLVDLFREDKDVLSVLLGYLSFQDQKMISSIDRMSAQSPLRTRLFAQSIVRLPFPRLLDGGIDWGHYYSTTLLRGIRPEALAHISSVTIPHSAIARVLPKLPYLDTVCIWAVPKQLLREQQHAHHPVAHQSHAPQSHGSNHGQTHHHHQDGHAHGPGQRHAVRMAHARGLQRQHRRRRREDDYRSTRVMDLVDFSELTMITELHLHRSDVINFAEIANLTNLTSLDMSTTRLEDPSEFRHLASLPQLEKLNLCEARVRNSSFLQHLVKLKWLDIEATKISSLRDIIGLSELEFLNISDIWLEDSVVALTELKALKTLQASYIGSFEAIVVVLDAPDLQKCDLRGTTIQQLNFLSSAPSLRTLDLRETRLINLEGVGVLRNLRKLVLTANPHALRSVPWVELEQIEDLIVEKWHAAPAEYEVMDGSFFSHLANLFVLNIEQMSDFSWTSMPSASLARLTIKTFADEDEDRLVELAAACPRLDTLHIRVQHRPPPALALQSFGAQLVELRLVDAVAEDLSAVCACTGLEMLDLTVRETHTWRSLPKQVDFRFLHKFTKLRVLWLTGRHDFKDVSVLTPMTTLEVLRLDRTRVTEAEAVKTLTNLKHLSLDSTKMTALPDLRGLTKLEFVGVPAFTDCSPLHVVGAFPFLKEIWHEEGYNCFWTGHAIQRKHV</sequence>
<proteinExistence type="predicted"/>
<dbReference type="SUPFAM" id="SSF52058">
    <property type="entry name" value="L domain-like"/>
    <property type="match status" value="2"/>
</dbReference>
<name>A0AAD5QAR3_PYTIN</name>
<keyword evidence="1" id="KW-0433">Leucine-rich repeat</keyword>
<comment type="caution">
    <text evidence="4">The sequence shown here is derived from an EMBL/GenBank/DDBJ whole genome shotgun (WGS) entry which is preliminary data.</text>
</comment>
<evidence type="ECO:0000313" key="4">
    <source>
        <dbReference type="EMBL" id="KAJ0401331.1"/>
    </source>
</evidence>
<reference evidence="4" key="1">
    <citation type="submission" date="2021-12" db="EMBL/GenBank/DDBJ databases">
        <title>Prjna785345.</title>
        <authorList>
            <person name="Rujirawat T."/>
            <person name="Krajaejun T."/>
        </authorList>
    </citation>
    <scope>NUCLEOTIDE SEQUENCE</scope>
    <source>
        <strain evidence="4">Pi057C3</strain>
    </source>
</reference>
<evidence type="ECO:0000256" key="3">
    <source>
        <dbReference type="SAM" id="MobiDB-lite"/>
    </source>
</evidence>
<dbReference type="PANTHER" id="PTHR46652:SF3">
    <property type="entry name" value="LEUCINE-RICH REPEAT-CONTAINING PROTEIN 9"/>
    <property type="match status" value="1"/>
</dbReference>
<protein>
    <submittedName>
        <fullName evidence="4">Uncharacterized protein</fullName>
    </submittedName>
</protein>
<dbReference type="PANTHER" id="PTHR46652">
    <property type="entry name" value="LEUCINE-RICH REPEAT AND IQ DOMAIN-CONTAINING PROTEIN 1-RELATED"/>
    <property type="match status" value="1"/>
</dbReference>
<dbReference type="InterPro" id="IPR032675">
    <property type="entry name" value="LRR_dom_sf"/>
</dbReference>
<evidence type="ECO:0000256" key="1">
    <source>
        <dbReference type="ARBA" id="ARBA00022614"/>
    </source>
</evidence>
<keyword evidence="2" id="KW-0677">Repeat</keyword>
<dbReference type="Gene3D" id="3.80.10.10">
    <property type="entry name" value="Ribonuclease Inhibitor"/>
    <property type="match status" value="2"/>
</dbReference>
<dbReference type="InterPro" id="IPR050836">
    <property type="entry name" value="SDS22/Internalin_LRR"/>
</dbReference>
<dbReference type="EMBL" id="JAKCXM010000131">
    <property type="protein sequence ID" value="KAJ0401331.1"/>
    <property type="molecule type" value="Genomic_DNA"/>
</dbReference>
<organism evidence="4 5">
    <name type="scientific">Pythium insidiosum</name>
    <name type="common">Pythiosis disease agent</name>
    <dbReference type="NCBI Taxonomy" id="114742"/>
    <lineage>
        <taxon>Eukaryota</taxon>
        <taxon>Sar</taxon>
        <taxon>Stramenopiles</taxon>
        <taxon>Oomycota</taxon>
        <taxon>Peronosporomycetes</taxon>
        <taxon>Pythiales</taxon>
        <taxon>Pythiaceae</taxon>
        <taxon>Pythium</taxon>
    </lineage>
</organism>
<feature type="compositionally biased region" description="Basic residues" evidence="3">
    <location>
        <begin position="162"/>
        <end position="180"/>
    </location>
</feature>
<gene>
    <name evidence="4" type="ORF">P43SY_007900</name>
</gene>
<dbReference type="AlphaFoldDB" id="A0AAD5QAR3"/>
<evidence type="ECO:0000256" key="2">
    <source>
        <dbReference type="ARBA" id="ARBA00022737"/>
    </source>
</evidence>
<dbReference type="Proteomes" id="UP001209570">
    <property type="component" value="Unassembled WGS sequence"/>
</dbReference>
<evidence type="ECO:0000313" key="5">
    <source>
        <dbReference type="Proteomes" id="UP001209570"/>
    </source>
</evidence>
<feature type="region of interest" description="Disordered" evidence="3">
    <location>
        <begin position="122"/>
        <end position="184"/>
    </location>
</feature>
<keyword evidence="5" id="KW-1185">Reference proteome</keyword>
<accession>A0AAD5QAR3</accession>